<gene>
    <name evidence="3" type="ORF">ACTOB_005105</name>
</gene>
<dbReference type="Gene3D" id="1.25.40.10">
    <property type="entry name" value="Tetratricopeptide repeat domain"/>
    <property type="match status" value="1"/>
</dbReference>
<dbReference type="SMART" id="SM00382">
    <property type="entry name" value="AAA"/>
    <property type="match status" value="1"/>
</dbReference>
<dbReference type="PROSITE" id="PS50005">
    <property type="entry name" value="TPR"/>
    <property type="match status" value="1"/>
</dbReference>
<dbReference type="InterPro" id="IPR003593">
    <property type="entry name" value="AAA+_ATPase"/>
</dbReference>
<name>A0ABY8W7W5_9ACTN</name>
<dbReference type="InterPro" id="IPR027417">
    <property type="entry name" value="P-loop_NTPase"/>
</dbReference>
<dbReference type="InterPro" id="IPR011990">
    <property type="entry name" value="TPR-like_helical_dom_sf"/>
</dbReference>
<sequence length="1206" mass="129951">MRPGEVEQDILDKIELPRVRKELVAWAGRWKIGLATEDWTARGFTSAMLIGVTEYPAGQQEAGLILKIDPGGDLKHREVAAHGHAVRKNPDFAKRHLAEVRYQPVAMDEGGYIAFQTVAGGGFDVLLGFGEMLRAHAHADRGCRAIARSLLSEWNLGTAATTRQTAGELLTELLGWRLAPGQTIHTWASRHPGLLESPRPWLNQGSRGLVNPFALARDASVGGTLSLLPVRGLTHGDLHPGNLLVGTDENAGPEFFLVDLSRFTPDGPLTWDPAYLICTTAVTCLIEDPGLDPDKVLDVVLAPEIDAARMAAAGPQLARAIAGIHAGEIEYATEHGLLRKWRQQRLVCLTAIGLILSGRGRIPAPIRRWCFLLAAHAATRLLEGRYRPAAQGFVELPPDFIPDVVAETVPVPPRPSRTGPGLVNHDPIRMALRQRLTAGPPGVVVVTGPRGVGKSALVGDVIAEVAGGPGGTSGPARRVVAGGGPEVRVVAGGGPEVRVVAGGRLDVRTLIDAIEGGPAAALRPGESSLARLEAALETAGDRRVVLVADDAERLLLPNSSVLADLELDEALESLAIRPGHRVTVVLVTSVVPVSPAGGIWPALEPPVAIGRLSPEHFTTLLNRRPHGLDADDLARLYQAVQGNPRATELFQAVRALTGPDVSSRALLDELAGIPPRDVPAQLLEVVLDHLGTVPRRVLECLAAYRFPVTGEQVATLMPGVAEDQVHAALGQLVESSLVSRAGDRHELRPADAAWLIGRLPAGESRRRLLLLAANELNTMSPEEITMPGDLDTHFAELRALIDAPHPGPAYELLEEIDHYLHRWHSDVVLLDYRRSLRGTLPDERSELANDNALGWIYAARGRFGEAAEAYRAALDRAVRLGEERAATRVRANLGAMYWQSNDIEKAREAYDQALRDAMRLDDVVAGMGAWEGLADCHRRRGEYRAAIDQAGRARELAGRPGFPAELTAQQVAARGTRLAFKIARWSAELGQWDRAARVMAEVTAGADESLRAAWLDARADQLLWAGDPRGARELAAEAVALALEERVPVVLMQARTTLCLVHLLADEVDDAAREIEAAERYRSRGRSLEVLAVLALVARRQRRHTLARGRFHRLAEEAEQRIGNDPGDFSARPFRGFALCAGVLDGTAGIEEAVAAFESVRGKAGLAAWLLLLVRQLDDCGRPAGQLSRVVALLTEIAATADPRQG</sequence>
<evidence type="ECO:0000313" key="3">
    <source>
        <dbReference type="EMBL" id="WIM93138.1"/>
    </source>
</evidence>
<keyword evidence="1" id="KW-0802">TPR repeat</keyword>
<protein>
    <submittedName>
        <fullName evidence="3">Tetratricopeptide repeat protein</fullName>
    </submittedName>
</protein>
<dbReference type="InterPro" id="IPR019734">
    <property type="entry name" value="TPR_rpt"/>
</dbReference>
<dbReference type="SUPFAM" id="SSF52540">
    <property type="entry name" value="P-loop containing nucleoside triphosphate hydrolases"/>
    <property type="match status" value="1"/>
</dbReference>
<keyword evidence="4" id="KW-1185">Reference proteome</keyword>
<dbReference type="SUPFAM" id="SSF48452">
    <property type="entry name" value="TPR-like"/>
    <property type="match status" value="1"/>
</dbReference>
<dbReference type="RefSeq" id="WP_284914346.1">
    <property type="nucleotide sequence ID" value="NZ_CP126980.1"/>
</dbReference>
<dbReference type="SUPFAM" id="SSF56112">
    <property type="entry name" value="Protein kinase-like (PK-like)"/>
    <property type="match status" value="1"/>
</dbReference>
<organism evidence="3 4">
    <name type="scientific">Actinoplanes oblitus</name>
    <dbReference type="NCBI Taxonomy" id="3040509"/>
    <lineage>
        <taxon>Bacteria</taxon>
        <taxon>Bacillati</taxon>
        <taxon>Actinomycetota</taxon>
        <taxon>Actinomycetes</taxon>
        <taxon>Micromonosporales</taxon>
        <taxon>Micromonosporaceae</taxon>
        <taxon>Actinoplanes</taxon>
    </lineage>
</organism>
<dbReference type="EMBL" id="CP126980">
    <property type="protein sequence ID" value="WIM93138.1"/>
    <property type="molecule type" value="Genomic_DNA"/>
</dbReference>
<feature type="repeat" description="TPR" evidence="1">
    <location>
        <begin position="887"/>
        <end position="920"/>
    </location>
</feature>
<dbReference type="Pfam" id="PF13424">
    <property type="entry name" value="TPR_12"/>
    <property type="match status" value="1"/>
</dbReference>
<dbReference type="SMART" id="SM00028">
    <property type="entry name" value="TPR"/>
    <property type="match status" value="3"/>
</dbReference>
<reference evidence="3 4" key="1">
    <citation type="submission" date="2023-06" db="EMBL/GenBank/DDBJ databases">
        <authorList>
            <person name="Yushchuk O."/>
            <person name="Binda E."/>
            <person name="Ruckert-Reed C."/>
            <person name="Fedorenko V."/>
            <person name="Kalinowski J."/>
            <person name="Marinelli F."/>
        </authorList>
    </citation>
    <scope>NUCLEOTIDE SEQUENCE [LARGE SCALE GENOMIC DNA]</scope>
    <source>
        <strain evidence="3 4">NRRL 3884</strain>
    </source>
</reference>
<feature type="domain" description="AAA+ ATPase" evidence="2">
    <location>
        <begin position="440"/>
        <end position="613"/>
    </location>
</feature>
<evidence type="ECO:0000313" key="4">
    <source>
        <dbReference type="Proteomes" id="UP001240150"/>
    </source>
</evidence>
<evidence type="ECO:0000256" key="1">
    <source>
        <dbReference type="PROSITE-ProRule" id="PRU00339"/>
    </source>
</evidence>
<dbReference type="Proteomes" id="UP001240150">
    <property type="component" value="Chromosome"/>
</dbReference>
<evidence type="ECO:0000259" key="2">
    <source>
        <dbReference type="SMART" id="SM00382"/>
    </source>
</evidence>
<dbReference type="InterPro" id="IPR011009">
    <property type="entry name" value="Kinase-like_dom_sf"/>
</dbReference>
<proteinExistence type="predicted"/>
<accession>A0ABY8W7W5</accession>